<dbReference type="KEGG" id="psin:CAK95_26450"/>
<evidence type="ECO:0000256" key="1">
    <source>
        <dbReference type="SAM" id="MobiDB-lite"/>
    </source>
</evidence>
<protein>
    <submittedName>
        <fullName evidence="2">Uncharacterized protein</fullName>
    </submittedName>
</protein>
<dbReference type="RefSeq" id="WP_086090676.1">
    <property type="nucleotide sequence ID" value="NZ_CP021112.1"/>
</dbReference>
<evidence type="ECO:0000313" key="3">
    <source>
        <dbReference type="Proteomes" id="UP000194137"/>
    </source>
</evidence>
<accession>A0A1W6ZZR4</accession>
<feature type="compositionally biased region" description="Low complexity" evidence="1">
    <location>
        <begin position="57"/>
        <end position="72"/>
    </location>
</feature>
<dbReference type="AlphaFoldDB" id="A0A1W6ZZR4"/>
<organism evidence="2 3">
    <name type="scientific">Pseudorhodoplanes sinuspersici</name>
    <dbReference type="NCBI Taxonomy" id="1235591"/>
    <lineage>
        <taxon>Bacteria</taxon>
        <taxon>Pseudomonadati</taxon>
        <taxon>Pseudomonadota</taxon>
        <taxon>Alphaproteobacteria</taxon>
        <taxon>Hyphomicrobiales</taxon>
        <taxon>Pseudorhodoplanes</taxon>
    </lineage>
</organism>
<proteinExistence type="predicted"/>
<feature type="compositionally biased region" description="Polar residues" evidence="1">
    <location>
        <begin position="74"/>
        <end position="87"/>
    </location>
</feature>
<sequence length="241" mass="25429">MVFDIGSQGRLIGRAIGFATLVMLVLSTGPALAQNIFDLFKPPPPPPPQQQMPPPQQRSQPAPRPQKSSPPRVQKSQPAPAVSTSPNAPFGEVRSACGAEIRSTCAGVVPGSADSVQCLKRNFAVHSPACQAALTRAGNPAVQPVAAPAKITAPAGTAEEPRRVSTDRVEPASAPAEPLKMAPVTKLRPTQEARFVNRYCREDQSLLCQGVPYGQGRVLTCLAGQQASLTSECKKALVSRR</sequence>
<feature type="compositionally biased region" description="Basic and acidic residues" evidence="1">
    <location>
        <begin position="159"/>
        <end position="170"/>
    </location>
</feature>
<feature type="compositionally biased region" description="Pro residues" evidence="1">
    <location>
        <begin position="41"/>
        <end position="56"/>
    </location>
</feature>
<dbReference type="Proteomes" id="UP000194137">
    <property type="component" value="Chromosome"/>
</dbReference>
<gene>
    <name evidence="2" type="ORF">CAK95_26450</name>
</gene>
<keyword evidence="3" id="KW-1185">Reference proteome</keyword>
<dbReference type="STRING" id="1235591.CAK95_26450"/>
<feature type="region of interest" description="Disordered" evidence="1">
    <location>
        <begin position="37"/>
        <end position="89"/>
    </location>
</feature>
<feature type="region of interest" description="Disordered" evidence="1">
    <location>
        <begin position="150"/>
        <end position="175"/>
    </location>
</feature>
<evidence type="ECO:0000313" key="2">
    <source>
        <dbReference type="EMBL" id="ARQ02245.1"/>
    </source>
</evidence>
<reference evidence="2 3" key="1">
    <citation type="submission" date="2017-05" db="EMBL/GenBank/DDBJ databases">
        <title>Full genome sequence of Pseudorhodoplanes sinuspersici.</title>
        <authorList>
            <person name="Dastgheib S.M.M."/>
            <person name="Shavandi M."/>
            <person name="Tirandaz H."/>
        </authorList>
    </citation>
    <scope>NUCLEOTIDE SEQUENCE [LARGE SCALE GENOMIC DNA]</scope>
    <source>
        <strain evidence="2 3">RIPI110</strain>
    </source>
</reference>
<dbReference type="EMBL" id="CP021112">
    <property type="protein sequence ID" value="ARQ02245.1"/>
    <property type="molecule type" value="Genomic_DNA"/>
</dbReference>
<dbReference type="OrthoDB" id="7958331at2"/>
<name>A0A1W6ZZR4_9HYPH</name>